<organism evidence="4 5">
    <name type="scientific">Metschnikowia pulcherrima</name>
    <dbReference type="NCBI Taxonomy" id="27326"/>
    <lineage>
        <taxon>Eukaryota</taxon>
        <taxon>Fungi</taxon>
        <taxon>Dikarya</taxon>
        <taxon>Ascomycota</taxon>
        <taxon>Saccharomycotina</taxon>
        <taxon>Pichiomycetes</taxon>
        <taxon>Metschnikowiaceae</taxon>
        <taxon>Metschnikowia</taxon>
    </lineage>
</organism>
<comment type="caution">
    <text evidence="4">The sequence shown here is derived from an EMBL/GenBank/DDBJ whole genome shotgun (WGS) entry which is preliminary data.</text>
</comment>
<gene>
    <name evidence="4" type="ORF">HF325_004423</name>
</gene>
<evidence type="ECO:0000259" key="3">
    <source>
        <dbReference type="Pfam" id="PF21678"/>
    </source>
</evidence>
<dbReference type="Proteomes" id="UP000649328">
    <property type="component" value="Unassembled WGS sequence"/>
</dbReference>
<feature type="region of interest" description="Disordered" evidence="1">
    <location>
        <begin position="164"/>
        <end position="196"/>
    </location>
</feature>
<keyword evidence="2" id="KW-0812">Transmembrane</keyword>
<feature type="compositionally biased region" description="Low complexity" evidence="1">
    <location>
        <begin position="185"/>
        <end position="196"/>
    </location>
</feature>
<dbReference type="OrthoDB" id="10051416at2759"/>
<dbReference type="EMBL" id="JACBPP010000006">
    <property type="protein sequence ID" value="KAF8000634.1"/>
    <property type="molecule type" value="Genomic_DNA"/>
</dbReference>
<feature type="transmembrane region" description="Helical" evidence="2">
    <location>
        <begin position="20"/>
        <end position="53"/>
    </location>
</feature>
<name>A0A8H7GQG4_9ASCO</name>
<dbReference type="PANTHER" id="PTHR32085">
    <property type="entry name" value="PROTEIN CSF1"/>
    <property type="match status" value="1"/>
</dbReference>
<dbReference type="AlphaFoldDB" id="A0A8H7GQG4"/>
<protein>
    <recommendedName>
        <fullName evidence="3">Csf1 N-terminal domain-containing protein</fullName>
    </recommendedName>
</protein>
<evidence type="ECO:0000256" key="1">
    <source>
        <dbReference type="SAM" id="MobiDB-lite"/>
    </source>
</evidence>
<dbReference type="GO" id="GO:0006113">
    <property type="term" value="P:fermentation"/>
    <property type="evidence" value="ECO:0007669"/>
    <property type="project" value="InterPro"/>
</dbReference>
<proteinExistence type="predicted"/>
<evidence type="ECO:0000256" key="2">
    <source>
        <dbReference type="SAM" id="Phobius"/>
    </source>
</evidence>
<dbReference type="GO" id="GO:0016020">
    <property type="term" value="C:membrane"/>
    <property type="evidence" value="ECO:0007669"/>
    <property type="project" value="InterPro"/>
</dbReference>
<keyword evidence="2" id="KW-0472">Membrane</keyword>
<dbReference type="InterPro" id="IPR029636">
    <property type="entry name" value="Csf1"/>
</dbReference>
<evidence type="ECO:0000313" key="5">
    <source>
        <dbReference type="Proteomes" id="UP000649328"/>
    </source>
</evidence>
<feature type="domain" description="Csf1 N-terminal" evidence="3">
    <location>
        <begin position="32"/>
        <end position="290"/>
    </location>
</feature>
<dbReference type="InterPro" id="IPR048636">
    <property type="entry name" value="Csf1_N"/>
</dbReference>
<sequence>MVASFRLTPDIQDMAGWQYLVNWILTVILGLAFVFYFARLVGWIISLFLEVFLWKRHRVRVTIGAFRVSPLGGRIMARNVVISTADYTVLILRLNLTWRYWLLRMTRLPAFHFAPERLEHVLGITADLNAKLPTSLLLHIDGLEVFMYNRTAAYENIEETLRKCGSDPEKTPEKEAHVRTTRVHSTNSASNSTTDSLTLKMSAESVPENDSSGLNFLLQMLPLQTTIKRGAFVLGNHTTPLILVASFRTAKALLDVSAPASNFDLYRTEIDLNMDRFQVQMKPNITYDPQRYSRSEQRSFKGKVAAAVKKTFHKA</sequence>
<keyword evidence="5" id="KW-1185">Reference proteome</keyword>
<keyword evidence="2" id="KW-1133">Transmembrane helix</keyword>
<dbReference type="Pfam" id="PF21678">
    <property type="entry name" value="Csf1_N"/>
    <property type="match status" value="1"/>
</dbReference>
<feature type="compositionally biased region" description="Basic and acidic residues" evidence="1">
    <location>
        <begin position="164"/>
        <end position="178"/>
    </location>
</feature>
<evidence type="ECO:0000313" key="4">
    <source>
        <dbReference type="EMBL" id="KAF8000634.1"/>
    </source>
</evidence>
<accession>A0A8H7GQG4</accession>
<dbReference type="PANTHER" id="PTHR32085:SF3">
    <property type="entry name" value="PROTEIN CSF1"/>
    <property type="match status" value="1"/>
</dbReference>
<reference evidence="4" key="1">
    <citation type="submission" date="2020-10" db="EMBL/GenBank/DDBJ databases">
        <title>The Whole-Genome Sequence of Metschnikowia persimmonesis, a Novel Endophytic Yeast Species Isolated from Medicinal Plant Diospyros kaki Thumb.</title>
        <authorList>
            <person name="Rahmat E."/>
            <person name="Kang Y."/>
        </authorList>
    </citation>
    <scope>NUCLEOTIDE SEQUENCE</scope>
    <source>
        <strain evidence="4">KIOM G15050</strain>
    </source>
</reference>